<dbReference type="InterPro" id="IPR010836">
    <property type="entry name" value="SapC"/>
</dbReference>
<dbReference type="OrthoDB" id="9806524at2"/>
<dbReference type="KEGG" id="sphc:CVN68_05875"/>
<reference evidence="1 2" key="1">
    <citation type="submission" date="2017-11" db="EMBL/GenBank/DDBJ databases">
        <title>Complete genome sequence of Sphingomonas sp. Strain Cra20, a psychrotolerant potential plant growth promoting rhizobacteria.</title>
        <authorList>
            <person name="Luo Y."/>
        </authorList>
    </citation>
    <scope>NUCLEOTIDE SEQUENCE [LARGE SCALE GENOMIC DNA]</scope>
    <source>
        <strain evidence="1 2">Cra20</strain>
    </source>
</reference>
<proteinExistence type="predicted"/>
<evidence type="ECO:0000313" key="2">
    <source>
        <dbReference type="Proteomes" id="UP000229081"/>
    </source>
</evidence>
<dbReference type="EMBL" id="CP024923">
    <property type="protein sequence ID" value="ATY31561.1"/>
    <property type="molecule type" value="Genomic_DNA"/>
</dbReference>
<keyword evidence="2" id="KW-1185">Reference proteome</keyword>
<gene>
    <name evidence="1" type="ORF">CVN68_05875</name>
</gene>
<dbReference type="Pfam" id="PF07277">
    <property type="entry name" value="SapC"/>
    <property type="match status" value="1"/>
</dbReference>
<evidence type="ECO:0000313" key="1">
    <source>
        <dbReference type="EMBL" id="ATY31561.1"/>
    </source>
</evidence>
<dbReference type="Proteomes" id="UP000229081">
    <property type="component" value="Chromosome"/>
</dbReference>
<dbReference type="AlphaFoldDB" id="A0A2K8MK38"/>
<accession>A0A2K8MK38</accession>
<protein>
    <submittedName>
        <fullName evidence="1">Peptidase</fullName>
    </submittedName>
</protein>
<name>A0A2K8MK38_9SPHN</name>
<sequence>MTSKEITVSELPPLPLFYRAPEALSLQRHQDWRLKEGDYGFAAATPYVPVVVGEFVAAARHYPILFVDAAVASPVALLGLGEDNLFVTDGVWAEGMHIPAYVRRYPFGFVATDDADQFALIADAGSDRFDPSGEEGVALFEDGKPSALTRQALEFCEAYRRDATATGALCEALKENDLLVPRRADITLPGGRKLGVDGFLVVDAAKFAALEDATVLAWHKNGWLAVIHYHLASLDHFNALLVRQGAFATAAEPSQADATPTAA</sequence>
<organism evidence="1 2">
    <name type="scientific">Sphingomonas psychrotolerans</name>
    <dbReference type="NCBI Taxonomy" id="1327635"/>
    <lineage>
        <taxon>Bacteria</taxon>
        <taxon>Pseudomonadati</taxon>
        <taxon>Pseudomonadota</taxon>
        <taxon>Alphaproteobacteria</taxon>
        <taxon>Sphingomonadales</taxon>
        <taxon>Sphingomonadaceae</taxon>
        <taxon>Sphingomonas</taxon>
    </lineage>
</organism>